<comment type="subcellular location">
    <subcellularLocation>
        <location evidence="1">Endomembrane system</location>
        <topology evidence="1">Multi-pass membrane protein</topology>
    </subcellularLocation>
</comment>
<evidence type="ECO:0000313" key="6">
    <source>
        <dbReference type="EMBL" id="KGM47383.1"/>
    </source>
</evidence>
<protein>
    <submittedName>
        <fullName evidence="6">GMP synthase</fullName>
    </submittedName>
</protein>
<keyword evidence="4 5" id="KW-0472">Membrane</keyword>
<dbReference type="STRING" id="1461694.ATO9_18465"/>
<gene>
    <name evidence="6" type="ORF">ATO9_18465</name>
</gene>
<keyword evidence="2 5" id="KW-0812">Transmembrane</keyword>
<accession>A0A0A0EBD7</accession>
<dbReference type="OrthoDB" id="5506246at2"/>
<dbReference type="PANTHER" id="PTHR31851">
    <property type="entry name" value="FE(2+)/MN(2+) TRANSPORTER PCL1"/>
    <property type="match status" value="1"/>
</dbReference>
<feature type="transmembrane region" description="Helical" evidence="5">
    <location>
        <begin position="224"/>
        <end position="243"/>
    </location>
</feature>
<feature type="transmembrane region" description="Helical" evidence="5">
    <location>
        <begin position="164"/>
        <end position="184"/>
    </location>
</feature>
<dbReference type="GO" id="GO:0005384">
    <property type="term" value="F:manganese ion transmembrane transporter activity"/>
    <property type="evidence" value="ECO:0007669"/>
    <property type="project" value="InterPro"/>
</dbReference>
<organism evidence="6 7">
    <name type="scientific">Pseudooceanicola atlanticus</name>
    <dbReference type="NCBI Taxonomy" id="1461694"/>
    <lineage>
        <taxon>Bacteria</taxon>
        <taxon>Pseudomonadati</taxon>
        <taxon>Pseudomonadota</taxon>
        <taxon>Alphaproteobacteria</taxon>
        <taxon>Rhodobacterales</taxon>
        <taxon>Paracoccaceae</taxon>
        <taxon>Pseudooceanicola</taxon>
    </lineage>
</organism>
<evidence type="ECO:0000256" key="5">
    <source>
        <dbReference type="SAM" id="Phobius"/>
    </source>
</evidence>
<dbReference type="eggNOG" id="COG1814">
    <property type="taxonomic scope" value="Bacteria"/>
</dbReference>
<feature type="transmembrane region" description="Helical" evidence="5">
    <location>
        <begin position="190"/>
        <end position="212"/>
    </location>
</feature>
<dbReference type="InterPro" id="IPR008217">
    <property type="entry name" value="Ccc1_fam"/>
</dbReference>
<dbReference type="EMBL" id="AQQX01000011">
    <property type="protein sequence ID" value="KGM47383.1"/>
    <property type="molecule type" value="Genomic_DNA"/>
</dbReference>
<dbReference type="Pfam" id="PF01988">
    <property type="entry name" value="VIT1"/>
    <property type="match status" value="1"/>
</dbReference>
<evidence type="ECO:0000313" key="7">
    <source>
        <dbReference type="Proteomes" id="UP000030004"/>
    </source>
</evidence>
<evidence type="ECO:0000256" key="4">
    <source>
        <dbReference type="ARBA" id="ARBA00023136"/>
    </source>
</evidence>
<proteinExistence type="predicted"/>
<name>A0A0A0EBD7_9RHOB</name>
<dbReference type="Proteomes" id="UP000030004">
    <property type="component" value="Unassembled WGS sequence"/>
</dbReference>
<evidence type="ECO:0000256" key="3">
    <source>
        <dbReference type="ARBA" id="ARBA00022989"/>
    </source>
</evidence>
<evidence type="ECO:0000256" key="1">
    <source>
        <dbReference type="ARBA" id="ARBA00004127"/>
    </source>
</evidence>
<comment type="caution">
    <text evidence="6">The sequence shown here is derived from an EMBL/GenBank/DDBJ whole genome shotgun (WGS) entry which is preliminary data.</text>
</comment>
<dbReference type="AlphaFoldDB" id="A0A0A0EBD7"/>
<keyword evidence="3 5" id="KW-1133">Transmembrane helix</keyword>
<dbReference type="GO" id="GO:0012505">
    <property type="term" value="C:endomembrane system"/>
    <property type="evidence" value="ECO:0007669"/>
    <property type="project" value="UniProtKB-SubCell"/>
</dbReference>
<sequence length="244" mass="25973">MTLDPLQDRHKPHGFGQRVQDFVKQIVYGGNDGIVTTFAIVAGFAGAQAEGVAQIGGLAVLVFGLANLFADAVSMGLGEFLSGRAQNDLYRSRRTAELRVIASDPAAEQAALAQLMAQRGLPRDEAGQMARIVVRHPEVMADMMMRYEHGLQDPSDGSPAIDGLVTFCSFVLFGCVPIAPYFLMEASDRTFVLSVLATFGALMALGLLRWRATHEGLVRSTGETVLVGAVCAGVAYLVGWLVGG</sequence>
<dbReference type="RefSeq" id="WP_043752742.1">
    <property type="nucleotide sequence ID" value="NZ_AQQX01000011.1"/>
</dbReference>
<reference evidence="6 7" key="1">
    <citation type="journal article" date="2015" name="Antonie Van Leeuwenhoek">
        <title>Pseudooceanicola atlanticus gen. nov. sp. nov., isolated from surface seawater of the Atlantic Ocean and reclassification of Oceanicola batsensis, Oceanicola marinus, Oceanicola nitratireducens, Oceanicola nanhaiensis, Oceanicola antarcticus and Oceanicola flagellatus, as Pseudooceanicola batsensis comb. nov., Pseudooceanicola marinus comb. nov., Pseudooceanicola nitratireducens comb. nov., Pseudooceanicola nanhaiensis comb. nov., Pseudooceanicola antarcticus comb. nov., and Pseudooceanicola flagellatus comb. nov.</title>
        <authorList>
            <person name="Lai Q."/>
            <person name="Li G."/>
            <person name="Liu X."/>
            <person name="Du Y."/>
            <person name="Sun F."/>
            <person name="Shao Z."/>
        </authorList>
    </citation>
    <scope>NUCLEOTIDE SEQUENCE [LARGE SCALE GENOMIC DNA]</scope>
    <source>
        <strain evidence="6 7">22II-s11g</strain>
    </source>
</reference>
<evidence type="ECO:0000256" key="2">
    <source>
        <dbReference type="ARBA" id="ARBA00022692"/>
    </source>
</evidence>
<keyword evidence="7" id="KW-1185">Reference proteome</keyword>
<dbReference type="GO" id="GO:0030026">
    <property type="term" value="P:intracellular manganese ion homeostasis"/>
    <property type="evidence" value="ECO:0007669"/>
    <property type="project" value="InterPro"/>
</dbReference>